<keyword evidence="1" id="KW-0805">Transcription regulation</keyword>
<dbReference type="InterPro" id="IPR036388">
    <property type="entry name" value="WH-like_DNA-bd_sf"/>
</dbReference>
<dbReference type="AlphaFoldDB" id="A0A0W8G372"/>
<evidence type="ECO:0000259" key="5">
    <source>
        <dbReference type="PROSITE" id="PS50043"/>
    </source>
</evidence>
<evidence type="ECO:0000256" key="3">
    <source>
        <dbReference type="ARBA" id="ARBA00023163"/>
    </source>
</evidence>
<dbReference type="PANTHER" id="PTHR44688:SF16">
    <property type="entry name" value="DNA-BINDING TRANSCRIPTIONAL ACTIVATOR DEVR_DOSR"/>
    <property type="match status" value="1"/>
</dbReference>
<dbReference type="EMBL" id="LNQE01000304">
    <property type="protein sequence ID" value="KUG27636.1"/>
    <property type="molecule type" value="Genomic_DNA"/>
</dbReference>
<feature type="compositionally biased region" description="Basic and acidic residues" evidence="4">
    <location>
        <begin position="1"/>
        <end position="11"/>
    </location>
</feature>
<dbReference type="CDD" id="cd06170">
    <property type="entry name" value="LuxR_C_like"/>
    <property type="match status" value="1"/>
</dbReference>
<dbReference type="GO" id="GO:0006355">
    <property type="term" value="P:regulation of DNA-templated transcription"/>
    <property type="evidence" value="ECO:0007669"/>
    <property type="project" value="InterPro"/>
</dbReference>
<dbReference type="InterPro" id="IPR016032">
    <property type="entry name" value="Sig_transdc_resp-reg_C-effctor"/>
</dbReference>
<evidence type="ECO:0000256" key="2">
    <source>
        <dbReference type="ARBA" id="ARBA00023125"/>
    </source>
</evidence>
<reference evidence="6" key="1">
    <citation type="journal article" date="2015" name="Proc. Natl. Acad. Sci. U.S.A.">
        <title>Networks of energetic and metabolic interactions define dynamics in microbial communities.</title>
        <authorList>
            <person name="Embree M."/>
            <person name="Liu J.K."/>
            <person name="Al-Bassam M.M."/>
            <person name="Zengler K."/>
        </authorList>
    </citation>
    <scope>NUCLEOTIDE SEQUENCE</scope>
</reference>
<dbReference type="InterPro" id="IPR000792">
    <property type="entry name" value="Tscrpt_reg_LuxR_C"/>
</dbReference>
<evidence type="ECO:0000256" key="4">
    <source>
        <dbReference type="SAM" id="MobiDB-lite"/>
    </source>
</evidence>
<dbReference type="Pfam" id="PF00196">
    <property type="entry name" value="GerE"/>
    <property type="match status" value="1"/>
</dbReference>
<dbReference type="PRINTS" id="PR00038">
    <property type="entry name" value="HTHLUXR"/>
</dbReference>
<dbReference type="Gene3D" id="1.10.10.10">
    <property type="entry name" value="Winged helix-like DNA-binding domain superfamily/Winged helix DNA-binding domain"/>
    <property type="match status" value="1"/>
</dbReference>
<dbReference type="SMART" id="SM00421">
    <property type="entry name" value="HTH_LUXR"/>
    <property type="match status" value="1"/>
</dbReference>
<gene>
    <name evidence="6" type="ORF">ASZ90_002494</name>
</gene>
<protein>
    <recommendedName>
        <fullName evidence="5">HTH luxR-type domain-containing protein</fullName>
    </recommendedName>
</protein>
<dbReference type="PROSITE" id="PS50043">
    <property type="entry name" value="HTH_LUXR_2"/>
    <property type="match status" value="1"/>
</dbReference>
<comment type="caution">
    <text evidence="6">The sequence shown here is derived from an EMBL/GenBank/DDBJ whole genome shotgun (WGS) entry which is preliminary data.</text>
</comment>
<dbReference type="PANTHER" id="PTHR44688">
    <property type="entry name" value="DNA-BINDING TRANSCRIPTIONAL ACTIVATOR DEVR_DOSR"/>
    <property type="match status" value="1"/>
</dbReference>
<keyword evidence="3" id="KW-0804">Transcription</keyword>
<dbReference type="SUPFAM" id="SSF46894">
    <property type="entry name" value="C-terminal effector domain of the bipartite response regulators"/>
    <property type="match status" value="1"/>
</dbReference>
<feature type="region of interest" description="Disordered" evidence="4">
    <location>
        <begin position="1"/>
        <end position="33"/>
    </location>
</feature>
<evidence type="ECO:0000256" key="1">
    <source>
        <dbReference type="ARBA" id="ARBA00023015"/>
    </source>
</evidence>
<accession>A0A0W8G372</accession>
<proteinExistence type="predicted"/>
<keyword evidence="2" id="KW-0238">DNA-binding</keyword>
<organism evidence="6">
    <name type="scientific">hydrocarbon metagenome</name>
    <dbReference type="NCBI Taxonomy" id="938273"/>
    <lineage>
        <taxon>unclassified sequences</taxon>
        <taxon>metagenomes</taxon>
        <taxon>ecological metagenomes</taxon>
    </lineage>
</organism>
<dbReference type="GO" id="GO:0003677">
    <property type="term" value="F:DNA binding"/>
    <property type="evidence" value="ECO:0007669"/>
    <property type="project" value="UniProtKB-KW"/>
</dbReference>
<name>A0A0W8G372_9ZZZZ</name>
<feature type="domain" description="HTH luxR-type" evidence="5">
    <location>
        <begin position="34"/>
        <end position="99"/>
    </location>
</feature>
<evidence type="ECO:0000313" key="6">
    <source>
        <dbReference type="EMBL" id="KUG27636.1"/>
    </source>
</evidence>
<sequence>MVVELIPREAEDAGETAAPGHDPDATPGNGKKAGFVQKYGLSSRETEVLTLILGGMNTAAMAEALHISESTVKTHVKNILRKTDTASRNVLMALYMGEG</sequence>